<dbReference type="AlphaFoldDB" id="A0A163XKA4"/>
<protein>
    <submittedName>
        <fullName evidence="1">Uncharacterized protein</fullName>
    </submittedName>
</protein>
<proteinExistence type="predicted"/>
<organism evidence="1 2">
    <name type="scientific">Mycobacterium ostraviense</name>
    <dbReference type="NCBI Taxonomy" id="2738409"/>
    <lineage>
        <taxon>Bacteria</taxon>
        <taxon>Bacillati</taxon>
        <taxon>Actinomycetota</taxon>
        <taxon>Actinomycetes</taxon>
        <taxon>Mycobacteriales</taxon>
        <taxon>Mycobacteriaceae</taxon>
        <taxon>Mycobacterium</taxon>
    </lineage>
</organism>
<gene>
    <name evidence="1" type="ORF">A4G28_20050</name>
</gene>
<evidence type="ECO:0000313" key="1">
    <source>
        <dbReference type="EMBL" id="KZS59469.1"/>
    </source>
</evidence>
<evidence type="ECO:0000313" key="2">
    <source>
        <dbReference type="Proteomes" id="UP000077342"/>
    </source>
</evidence>
<sequence>MAVPSTPIRCTCPNEARNLMAGAYPARVVENSRSPIAAPVMVTAATWMVSARVSAPATMSVDSAKMVVPLLTER</sequence>
<dbReference type="EMBL" id="LWCI01000139">
    <property type="protein sequence ID" value="KZS59469.1"/>
    <property type="molecule type" value="Genomic_DNA"/>
</dbReference>
<keyword evidence="2" id="KW-1185">Reference proteome</keyword>
<accession>A0A163XKA4</accession>
<dbReference type="Proteomes" id="UP000077342">
    <property type="component" value="Unassembled WGS sequence"/>
</dbReference>
<reference evidence="2" key="1">
    <citation type="submission" date="2016-04" db="EMBL/GenBank/DDBJ databases">
        <authorList>
            <person name="Strapagiel D."/>
            <person name="Borowka P."/>
            <person name="Marciniak B."/>
            <person name="Bakula Z."/>
            <person name="Van Ingen J."/>
            <person name="Safianowska A."/>
            <person name="Dziadek J."/>
            <person name="Jagielski T."/>
        </authorList>
    </citation>
    <scope>NUCLEOTIDE SEQUENCE [LARGE SCALE GENOMIC DNA]</scope>
    <source>
        <strain evidence="2">1010001458</strain>
    </source>
</reference>
<name>A0A163XKA4_9MYCO</name>
<comment type="caution">
    <text evidence="1">The sequence shown here is derived from an EMBL/GenBank/DDBJ whole genome shotgun (WGS) entry which is preliminary data.</text>
</comment>